<evidence type="ECO:0008006" key="3">
    <source>
        <dbReference type="Google" id="ProtNLM"/>
    </source>
</evidence>
<accession>A0A382G098</accession>
<dbReference type="PROSITE" id="PS00061">
    <property type="entry name" value="ADH_SHORT"/>
    <property type="match status" value="1"/>
</dbReference>
<evidence type="ECO:0000313" key="2">
    <source>
        <dbReference type="EMBL" id="SVB68292.1"/>
    </source>
</evidence>
<dbReference type="PRINTS" id="PR00081">
    <property type="entry name" value="GDHRDH"/>
</dbReference>
<dbReference type="PRINTS" id="PR00080">
    <property type="entry name" value="SDRFAMILY"/>
</dbReference>
<protein>
    <recommendedName>
        <fullName evidence="3">3-oxoacyl-[acyl-carrier-protein] reductase</fullName>
    </recommendedName>
</protein>
<dbReference type="Pfam" id="PF13561">
    <property type="entry name" value="adh_short_C2"/>
    <property type="match status" value="1"/>
</dbReference>
<comment type="similarity">
    <text evidence="1">Belongs to the short-chain dehydrogenases/reductases (SDR) family.</text>
</comment>
<dbReference type="GO" id="GO:0032787">
    <property type="term" value="P:monocarboxylic acid metabolic process"/>
    <property type="evidence" value="ECO:0007669"/>
    <property type="project" value="UniProtKB-ARBA"/>
</dbReference>
<dbReference type="PANTHER" id="PTHR42879">
    <property type="entry name" value="3-OXOACYL-(ACYL-CARRIER-PROTEIN) REDUCTASE"/>
    <property type="match status" value="1"/>
</dbReference>
<dbReference type="SUPFAM" id="SSF51735">
    <property type="entry name" value="NAD(P)-binding Rossmann-fold domains"/>
    <property type="match status" value="1"/>
</dbReference>
<name>A0A382G098_9ZZZZ</name>
<dbReference type="InterPro" id="IPR002347">
    <property type="entry name" value="SDR_fam"/>
</dbReference>
<dbReference type="AlphaFoldDB" id="A0A382G098"/>
<dbReference type="InterPro" id="IPR050259">
    <property type="entry name" value="SDR"/>
</dbReference>
<sequence>SDNLFLRMKDEQWYDVIDINLNSNYYIIKGILPNMIKRKEGNIIGITSVVAFTGNPGQANYSASKSAIIAMYKSIALEVAQRNIRVNTIAPGFIKTFMTDKLNDIQKDAIMKKIPMKKFGEPNDVANLALFLSSKCSSFITGQTFHINGGMLMV</sequence>
<dbReference type="PANTHER" id="PTHR42879:SF2">
    <property type="entry name" value="3-OXOACYL-[ACYL-CARRIER-PROTEIN] REDUCTASE FABG"/>
    <property type="match status" value="1"/>
</dbReference>
<dbReference type="Gene3D" id="3.40.50.720">
    <property type="entry name" value="NAD(P)-binding Rossmann-like Domain"/>
    <property type="match status" value="1"/>
</dbReference>
<dbReference type="InterPro" id="IPR036291">
    <property type="entry name" value="NAD(P)-bd_dom_sf"/>
</dbReference>
<feature type="non-terminal residue" evidence="2">
    <location>
        <position position="1"/>
    </location>
</feature>
<gene>
    <name evidence="2" type="ORF">METZ01_LOCUS221146</name>
</gene>
<reference evidence="2" key="1">
    <citation type="submission" date="2018-05" db="EMBL/GenBank/DDBJ databases">
        <authorList>
            <person name="Lanie J.A."/>
            <person name="Ng W.-L."/>
            <person name="Kazmierczak K.M."/>
            <person name="Andrzejewski T.M."/>
            <person name="Davidsen T.M."/>
            <person name="Wayne K.J."/>
            <person name="Tettelin H."/>
            <person name="Glass J.I."/>
            <person name="Rusch D."/>
            <person name="Podicherti R."/>
            <person name="Tsui H.-C.T."/>
            <person name="Winkler M.E."/>
        </authorList>
    </citation>
    <scope>NUCLEOTIDE SEQUENCE</scope>
</reference>
<dbReference type="InterPro" id="IPR020904">
    <property type="entry name" value="Sc_DH/Rdtase_CS"/>
</dbReference>
<dbReference type="EMBL" id="UINC01052686">
    <property type="protein sequence ID" value="SVB68292.1"/>
    <property type="molecule type" value="Genomic_DNA"/>
</dbReference>
<proteinExistence type="inferred from homology"/>
<evidence type="ECO:0000256" key="1">
    <source>
        <dbReference type="ARBA" id="ARBA00006484"/>
    </source>
</evidence>
<organism evidence="2">
    <name type="scientific">marine metagenome</name>
    <dbReference type="NCBI Taxonomy" id="408172"/>
    <lineage>
        <taxon>unclassified sequences</taxon>
        <taxon>metagenomes</taxon>
        <taxon>ecological metagenomes</taxon>
    </lineage>
</organism>